<proteinExistence type="predicted"/>
<dbReference type="AlphaFoldDB" id="A0A2W5QD63"/>
<dbReference type="Proteomes" id="UP000249135">
    <property type="component" value="Unassembled WGS sequence"/>
</dbReference>
<feature type="signal peptide" evidence="1">
    <location>
        <begin position="1"/>
        <end position="30"/>
    </location>
</feature>
<organism evidence="2 3">
    <name type="scientific">Variovorax paradoxus</name>
    <dbReference type="NCBI Taxonomy" id="34073"/>
    <lineage>
        <taxon>Bacteria</taxon>
        <taxon>Pseudomonadati</taxon>
        <taxon>Pseudomonadota</taxon>
        <taxon>Betaproteobacteria</taxon>
        <taxon>Burkholderiales</taxon>
        <taxon>Comamonadaceae</taxon>
        <taxon>Variovorax</taxon>
    </lineage>
</organism>
<evidence type="ECO:0000313" key="3">
    <source>
        <dbReference type="Proteomes" id="UP000249135"/>
    </source>
</evidence>
<keyword evidence="1" id="KW-0732">Signal</keyword>
<dbReference type="EMBL" id="QFPP01000216">
    <property type="protein sequence ID" value="PZQ72735.1"/>
    <property type="molecule type" value="Genomic_DNA"/>
</dbReference>
<evidence type="ECO:0000256" key="1">
    <source>
        <dbReference type="SAM" id="SignalP"/>
    </source>
</evidence>
<name>A0A2W5QD63_VARPD</name>
<reference evidence="2 3" key="1">
    <citation type="submission" date="2017-08" db="EMBL/GenBank/DDBJ databases">
        <title>Infants hospitalized years apart are colonized by the same room-sourced microbial strains.</title>
        <authorList>
            <person name="Brooks B."/>
            <person name="Olm M.R."/>
            <person name="Firek B.A."/>
            <person name="Baker R."/>
            <person name="Thomas B.C."/>
            <person name="Morowitz M.J."/>
            <person name="Banfield J.F."/>
        </authorList>
    </citation>
    <scope>NUCLEOTIDE SEQUENCE [LARGE SCALE GENOMIC DNA]</scope>
    <source>
        <strain evidence="2">S2_005_003_R2_41</strain>
    </source>
</reference>
<evidence type="ECO:0000313" key="2">
    <source>
        <dbReference type="EMBL" id="PZQ72735.1"/>
    </source>
</evidence>
<sequence>MFPLSFRPAARGWPLAVVAAAFAAPLSSFAQSTTDAQMPTTMSPALDRFSISVGAFSAKPEINAAVGNSFGSLDSGQIDGERKTMPRINGEFLLGANHGISFEAFRYSQGYANSYSGIYNTGPFSAGIATGVNLDFDLDVARLGYRY</sequence>
<gene>
    <name evidence="2" type="ORF">DI563_16295</name>
</gene>
<comment type="caution">
    <text evidence="2">The sequence shown here is derived from an EMBL/GenBank/DDBJ whole genome shotgun (WGS) entry which is preliminary data.</text>
</comment>
<feature type="chain" id="PRO_5016055309" evidence="1">
    <location>
        <begin position="31"/>
        <end position="147"/>
    </location>
</feature>
<accession>A0A2W5QD63</accession>
<protein>
    <submittedName>
        <fullName evidence="2">Uncharacterized protein</fullName>
    </submittedName>
</protein>